<dbReference type="AlphaFoldDB" id="A0A8S3GS41"/>
<dbReference type="EMBL" id="CAJOBH010218501">
    <property type="protein sequence ID" value="CAF5027292.1"/>
    <property type="molecule type" value="Genomic_DNA"/>
</dbReference>
<reference evidence="3" key="1">
    <citation type="submission" date="2021-02" db="EMBL/GenBank/DDBJ databases">
        <authorList>
            <person name="Nowell W R."/>
        </authorList>
    </citation>
    <scope>NUCLEOTIDE SEQUENCE</scope>
</reference>
<proteinExistence type="predicted"/>
<organism evidence="3 4">
    <name type="scientific">Rotaria magnacalcarata</name>
    <dbReference type="NCBI Taxonomy" id="392030"/>
    <lineage>
        <taxon>Eukaryota</taxon>
        <taxon>Metazoa</taxon>
        <taxon>Spiralia</taxon>
        <taxon>Gnathifera</taxon>
        <taxon>Rotifera</taxon>
        <taxon>Eurotatoria</taxon>
        <taxon>Bdelloidea</taxon>
        <taxon>Philodinida</taxon>
        <taxon>Philodinidae</taxon>
        <taxon>Rotaria</taxon>
    </lineage>
</organism>
<feature type="non-terminal residue" evidence="3">
    <location>
        <position position="1"/>
    </location>
</feature>
<comment type="caution">
    <text evidence="3">The sequence shown here is derived from an EMBL/GenBank/DDBJ whole genome shotgun (WGS) entry which is preliminary data.</text>
</comment>
<feature type="region of interest" description="Disordered" evidence="1">
    <location>
        <begin position="1"/>
        <end position="20"/>
    </location>
</feature>
<dbReference type="EMBL" id="CAJOBJ010317968">
    <property type="protein sequence ID" value="CAF5169970.1"/>
    <property type="molecule type" value="Genomic_DNA"/>
</dbReference>
<sequence>AAAAAAVDSGSSDESTEDAE</sequence>
<feature type="non-terminal residue" evidence="3">
    <location>
        <position position="20"/>
    </location>
</feature>
<evidence type="ECO:0000256" key="1">
    <source>
        <dbReference type="SAM" id="MobiDB-lite"/>
    </source>
</evidence>
<dbReference type="Proteomes" id="UP000681720">
    <property type="component" value="Unassembled WGS sequence"/>
</dbReference>
<evidence type="ECO:0000313" key="4">
    <source>
        <dbReference type="Proteomes" id="UP000681720"/>
    </source>
</evidence>
<name>A0A8S3GS41_9BILA</name>
<gene>
    <name evidence="2" type="ORF">BYL167_LOCUS56132</name>
    <name evidence="3" type="ORF">GIL414_LOCUS66722</name>
</gene>
<accession>A0A8S3GS41</accession>
<dbReference type="Proteomes" id="UP000681967">
    <property type="component" value="Unassembled WGS sequence"/>
</dbReference>
<evidence type="ECO:0000313" key="2">
    <source>
        <dbReference type="EMBL" id="CAF5027292.1"/>
    </source>
</evidence>
<protein>
    <submittedName>
        <fullName evidence="3">Uncharacterized protein</fullName>
    </submittedName>
</protein>
<evidence type="ECO:0000313" key="3">
    <source>
        <dbReference type="EMBL" id="CAF5169970.1"/>
    </source>
</evidence>